<accession>A0A0F9PCN7</accession>
<proteinExistence type="predicted"/>
<protein>
    <submittedName>
        <fullName evidence="1">Uncharacterized protein</fullName>
    </submittedName>
</protein>
<evidence type="ECO:0000313" key="1">
    <source>
        <dbReference type="EMBL" id="KKN29590.1"/>
    </source>
</evidence>
<comment type="caution">
    <text evidence="1">The sequence shown here is derived from an EMBL/GenBank/DDBJ whole genome shotgun (WGS) entry which is preliminary data.</text>
</comment>
<reference evidence="1" key="1">
    <citation type="journal article" date="2015" name="Nature">
        <title>Complex archaea that bridge the gap between prokaryotes and eukaryotes.</title>
        <authorList>
            <person name="Spang A."/>
            <person name="Saw J.H."/>
            <person name="Jorgensen S.L."/>
            <person name="Zaremba-Niedzwiedzka K."/>
            <person name="Martijn J."/>
            <person name="Lind A.E."/>
            <person name="van Eijk R."/>
            <person name="Schleper C."/>
            <person name="Guy L."/>
            <person name="Ettema T.J."/>
        </authorList>
    </citation>
    <scope>NUCLEOTIDE SEQUENCE</scope>
</reference>
<gene>
    <name evidence="1" type="ORF">LCGC14_0842580</name>
</gene>
<dbReference type="AlphaFoldDB" id="A0A0F9PCN7"/>
<organism evidence="1">
    <name type="scientific">marine sediment metagenome</name>
    <dbReference type="NCBI Taxonomy" id="412755"/>
    <lineage>
        <taxon>unclassified sequences</taxon>
        <taxon>metagenomes</taxon>
        <taxon>ecological metagenomes</taxon>
    </lineage>
</organism>
<name>A0A0F9PCN7_9ZZZZ</name>
<dbReference type="EMBL" id="LAZR01002475">
    <property type="protein sequence ID" value="KKN29590.1"/>
    <property type="molecule type" value="Genomic_DNA"/>
</dbReference>
<sequence>MITLKHIRRHYKEPIKRTFAKDIDKYISKPIIQQYLNKALSYTLTESDRDWLWQNGQHAGKYPHFNYLCTIYIHPLTIAQNCMRLAAGLEA</sequence>